<dbReference type="PROSITE" id="PS00217">
    <property type="entry name" value="SUGAR_TRANSPORT_2"/>
    <property type="match status" value="1"/>
</dbReference>
<feature type="transmembrane region" description="Helical" evidence="10">
    <location>
        <begin position="195"/>
        <end position="216"/>
    </location>
</feature>
<dbReference type="EMBL" id="LJIJ01000867">
    <property type="protein sequence ID" value="ODM94061.1"/>
    <property type="molecule type" value="Genomic_DNA"/>
</dbReference>
<evidence type="ECO:0000256" key="10">
    <source>
        <dbReference type="SAM" id="Phobius"/>
    </source>
</evidence>
<evidence type="ECO:0000256" key="5">
    <source>
        <dbReference type="ARBA" id="ARBA00023136"/>
    </source>
</evidence>
<accession>A0A1D2MMG6</accession>
<evidence type="ECO:0000313" key="12">
    <source>
        <dbReference type="EMBL" id="ODM94061.1"/>
    </source>
</evidence>
<dbReference type="Pfam" id="PF00083">
    <property type="entry name" value="Sugar_tr"/>
    <property type="match status" value="1"/>
</dbReference>
<feature type="transmembrane region" description="Helical" evidence="10">
    <location>
        <begin position="416"/>
        <end position="439"/>
    </location>
</feature>
<dbReference type="InterPro" id="IPR003663">
    <property type="entry name" value="Sugar/inositol_transpt"/>
</dbReference>
<feature type="transmembrane region" description="Helical" evidence="10">
    <location>
        <begin position="320"/>
        <end position="341"/>
    </location>
</feature>
<evidence type="ECO:0000256" key="3">
    <source>
        <dbReference type="ARBA" id="ARBA00022692"/>
    </source>
</evidence>
<dbReference type="PANTHER" id="PTHR48021">
    <property type="match status" value="1"/>
</dbReference>
<dbReference type="SUPFAM" id="SSF103473">
    <property type="entry name" value="MFS general substrate transporter"/>
    <property type="match status" value="1"/>
</dbReference>
<feature type="transmembrane region" description="Helical" evidence="10">
    <location>
        <begin position="171"/>
        <end position="189"/>
    </location>
</feature>
<dbReference type="OMA" id="HNMAMLL"/>
<dbReference type="PROSITE" id="PS00216">
    <property type="entry name" value="SUGAR_TRANSPORT_1"/>
    <property type="match status" value="2"/>
</dbReference>
<evidence type="ECO:0000256" key="4">
    <source>
        <dbReference type="ARBA" id="ARBA00022989"/>
    </source>
</evidence>
<evidence type="ECO:0000256" key="7">
    <source>
        <dbReference type="ARBA" id="ARBA00024348"/>
    </source>
</evidence>
<comment type="similarity">
    <text evidence="7">Belongs to the major facilitator superfamily. Sugar transporter (TC 2.A.1.1) family. Trehalose transporter subfamily.</text>
</comment>
<dbReference type="InterPro" id="IPR044775">
    <property type="entry name" value="MFS_ERD6/Tret1-like"/>
</dbReference>
<dbReference type="InterPro" id="IPR036259">
    <property type="entry name" value="MFS_trans_sf"/>
</dbReference>
<name>A0A1D2MMG6_ORCCI</name>
<dbReference type="GO" id="GO:0051119">
    <property type="term" value="F:sugar transmembrane transporter activity"/>
    <property type="evidence" value="ECO:0007669"/>
    <property type="project" value="InterPro"/>
</dbReference>
<gene>
    <name evidence="12" type="ORF">Ocin01_12627</name>
</gene>
<keyword evidence="13" id="KW-1185">Reference proteome</keyword>
<dbReference type="GO" id="GO:0005886">
    <property type="term" value="C:plasma membrane"/>
    <property type="evidence" value="ECO:0007669"/>
    <property type="project" value="UniProtKB-SubCell"/>
</dbReference>
<dbReference type="InterPro" id="IPR050549">
    <property type="entry name" value="MFS_Trehalose_Transporter"/>
</dbReference>
<evidence type="ECO:0000256" key="9">
    <source>
        <dbReference type="SAM" id="MobiDB-lite"/>
    </source>
</evidence>
<keyword evidence="5 10" id="KW-0472">Membrane</keyword>
<dbReference type="InterPro" id="IPR005829">
    <property type="entry name" value="Sugar_transporter_CS"/>
</dbReference>
<reference evidence="12 13" key="1">
    <citation type="journal article" date="2016" name="Genome Biol. Evol.">
        <title>Gene Family Evolution Reflects Adaptation to Soil Environmental Stressors in the Genome of the Collembolan Orchesella cincta.</title>
        <authorList>
            <person name="Faddeeva-Vakhrusheva A."/>
            <person name="Derks M.F."/>
            <person name="Anvar S.Y."/>
            <person name="Agamennone V."/>
            <person name="Suring W."/>
            <person name="Smit S."/>
            <person name="van Straalen N.M."/>
            <person name="Roelofs D."/>
        </authorList>
    </citation>
    <scope>NUCLEOTIDE SEQUENCE [LARGE SCALE GENOMIC DNA]</scope>
    <source>
        <tissue evidence="12">Mixed pool</tissue>
    </source>
</reference>
<dbReference type="Gene3D" id="1.20.1250.20">
    <property type="entry name" value="MFS general substrate transporter like domains"/>
    <property type="match status" value="1"/>
</dbReference>
<organism evidence="12 13">
    <name type="scientific">Orchesella cincta</name>
    <name type="common">Springtail</name>
    <name type="synonym">Podura cincta</name>
    <dbReference type="NCBI Taxonomy" id="48709"/>
    <lineage>
        <taxon>Eukaryota</taxon>
        <taxon>Metazoa</taxon>
        <taxon>Ecdysozoa</taxon>
        <taxon>Arthropoda</taxon>
        <taxon>Hexapoda</taxon>
        <taxon>Collembola</taxon>
        <taxon>Entomobryomorpha</taxon>
        <taxon>Entomobryoidea</taxon>
        <taxon>Orchesellidae</taxon>
        <taxon>Orchesellinae</taxon>
        <taxon>Orchesella</taxon>
    </lineage>
</organism>
<dbReference type="PROSITE" id="PS50850">
    <property type="entry name" value="MFS"/>
    <property type="match status" value="1"/>
</dbReference>
<evidence type="ECO:0000256" key="6">
    <source>
        <dbReference type="ARBA" id="ARBA00023180"/>
    </source>
</evidence>
<comment type="caution">
    <text evidence="12">The sequence shown here is derived from an EMBL/GenBank/DDBJ whole genome shotgun (WGS) entry which is preliminary data.</text>
</comment>
<dbReference type="InterPro" id="IPR005828">
    <property type="entry name" value="MFS_sugar_transport-like"/>
</dbReference>
<dbReference type="FunFam" id="1.20.1250.20:FF:000055">
    <property type="entry name" value="Facilitated trehalose transporter Tret1-2 homolog"/>
    <property type="match status" value="1"/>
</dbReference>
<sequence>MVQKTYSVHKNSVEILAEGPDVIQSKVSRSAPRWKSPRTPQYVTSATVTVGAFSLGNVLGWSSPALVSIEKSGHFPNLVTKDISWIGSLITIGAVAGAPLAGYCIEKVGRKNTLLISALPLVLGWLSLAMATQISMLYIGRFLTGVGIGALSLVAPVYLSEISQPEIRGCLGAIFQVVVKFGILFTYVTGCMLPYNYLAGVCGVVPIFFAIFVAYLPESPRYLLTQSQTQNATDALCWLRASDKKCPSKEVLQEIDEIQEAISRKAQQKLNYKELMSPSTLKPLMIVLGLMFFNQFCGGNAFGFYAVMIFEHSGAGLDSHLSGVTVGVFQTIATIIASLYVDRAGRRILLILSFVVMSLSLVILGAFFHLKSIDAIFHEAVNWIPLVSLVLFNAAYCGGVASLVWTVMSEVLPSNIIGFASGLTTTFNWSLAFLITRFFHDLNGALGPQNTFWLFAIFCAFGVVFIYWFVPETKGKSLDKIQQEHFESNSGVTTTPSPATSSGTLSTTSSTADLVI</sequence>
<evidence type="ECO:0000256" key="2">
    <source>
        <dbReference type="ARBA" id="ARBA00022475"/>
    </source>
</evidence>
<comment type="subcellular location">
    <subcellularLocation>
        <location evidence="1">Cell membrane</location>
        <topology evidence="1">Multi-pass membrane protein</topology>
    </subcellularLocation>
</comment>
<feature type="transmembrane region" description="Helical" evidence="10">
    <location>
        <begin position="42"/>
        <end position="63"/>
    </location>
</feature>
<feature type="transmembrane region" description="Helical" evidence="10">
    <location>
        <begin position="348"/>
        <end position="370"/>
    </location>
</feature>
<dbReference type="InterPro" id="IPR020846">
    <property type="entry name" value="MFS_dom"/>
</dbReference>
<dbReference type="Proteomes" id="UP000094527">
    <property type="component" value="Unassembled WGS sequence"/>
</dbReference>
<dbReference type="AlphaFoldDB" id="A0A1D2MMG6"/>
<keyword evidence="4 10" id="KW-1133">Transmembrane helix</keyword>
<evidence type="ECO:0000256" key="8">
    <source>
        <dbReference type="RuleBase" id="RU003346"/>
    </source>
</evidence>
<feature type="transmembrane region" description="Helical" evidence="10">
    <location>
        <begin position="83"/>
        <end position="105"/>
    </location>
</feature>
<dbReference type="NCBIfam" id="TIGR00879">
    <property type="entry name" value="SP"/>
    <property type="match status" value="1"/>
</dbReference>
<feature type="transmembrane region" description="Helical" evidence="10">
    <location>
        <begin position="112"/>
        <end position="132"/>
    </location>
</feature>
<dbReference type="STRING" id="48709.A0A1D2MMG6"/>
<feature type="transmembrane region" description="Helical" evidence="10">
    <location>
        <begin position="382"/>
        <end position="404"/>
    </location>
</feature>
<dbReference type="CDD" id="cd17358">
    <property type="entry name" value="MFS_GLUT6_8_Class3_like"/>
    <property type="match status" value="1"/>
</dbReference>
<keyword evidence="3 10" id="KW-0812">Transmembrane</keyword>
<keyword evidence="6" id="KW-0325">Glycoprotein</keyword>
<keyword evidence="2" id="KW-1003">Cell membrane</keyword>
<protein>
    <submittedName>
        <fullName evidence="12">Facilitated trehalose transporter Tret1</fullName>
    </submittedName>
</protein>
<evidence type="ECO:0000259" key="11">
    <source>
        <dbReference type="PROSITE" id="PS50850"/>
    </source>
</evidence>
<dbReference type="PANTHER" id="PTHR48021:SF1">
    <property type="entry name" value="GH07001P-RELATED"/>
    <property type="match status" value="1"/>
</dbReference>
<dbReference type="PRINTS" id="PR00171">
    <property type="entry name" value="SUGRTRNSPORT"/>
</dbReference>
<keyword evidence="8" id="KW-0813">Transport</keyword>
<evidence type="ECO:0000256" key="1">
    <source>
        <dbReference type="ARBA" id="ARBA00004651"/>
    </source>
</evidence>
<feature type="transmembrane region" description="Helical" evidence="10">
    <location>
        <begin position="138"/>
        <end position="159"/>
    </location>
</feature>
<dbReference type="OrthoDB" id="4142200at2759"/>
<feature type="compositionally biased region" description="Low complexity" evidence="9">
    <location>
        <begin position="490"/>
        <end position="516"/>
    </location>
</feature>
<feature type="transmembrane region" description="Helical" evidence="10">
    <location>
        <begin position="451"/>
        <end position="470"/>
    </location>
</feature>
<feature type="transmembrane region" description="Helical" evidence="10">
    <location>
        <begin position="284"/>
        <end position="308"/>
    </location>
</feature>
<proteinExistence type="inferred from homology"/>
<feature type="domain" description="Major facilitator superfamily (MFS) profile" evidence="11">
    <location>
        <begin position="44"/>
        <end position="474"/>
    </location>
</feature>
<feature type="region of interest" description="Disordered" evidence="9">
    <location>
        <begin position="489"/>
        <end position="516"/>
    </location>
</feature>
<evidence type="ECO:0000313" key="13">
    <source>
        <dbReference type="Proteomes" id="UP000094527"/>
    </source>
</evidence>